<dbReference type="OrthoDB" id="5432081at2"/>
<dbReference type="InterPro" id="IPR036388">
    <property type="entry name" value="WH-like_DNA-bd_sf"/>
</dbReference>
<evidence type="ECO:0000259" key="1">
    <source>
        <dbReference type="PROSITE" id="PS50995"/>
    </source>
</evidence>
<dbReference type="InterPro" id="IPR036390">
    <property type="entry name" value="WH_DNA-bd_sf"/>
</dbReference>
<sequence>MKHTQDVPPLSDDELALIPSLKPAVEAMMRAFDTDLVRAHRMSHTEYVALMFLSEAPEGTLQLSDLAARCQQSLSTISRAVGRLEAEGLIRREKSLKDARASNAVLTDAGLARFEEAWPTHVASLRRHLFDQLEGVDLHALAMAFQRIATAGGEAPHIAAGPSRRT</sequence>
<dbReference type="AlphaFoldDB" id="A0A5N8W5Y8"/>
<gene>
    <name evidence="2" type="ORF">FNH04_24220</name>
</gene>
<dbReference type="EMBL" id="VJZE01000183">
    <property type="protein sequence ID" value="MPY42897.1"/>
    <property type="molecule type" value="Genomic_DNA"/>
</dbReference>
<dbReference type="PANTHER" id="PTHR33164">
    <property type="entry name" value="TRANSCRIPTIONAL REGULATOR, MARR FAMILY"/>
    <property type="match status" value="1"/>
</dbReference>
<reference evidence="2 3" key="1">
    <citation type="submission" date="2019-07" db="EMBL/GenBank/DDBJ databases">
        <title>New species of Amycolatopsis and Streptomyces.</title>
        <authorList>
            <person name="Duangmal K."/>
            <person name="Teo W.F.A."/>
            <person name="Lipun K."/>
        </authorList>
    </citation>
    <scope>NUCLEOTIDE SEQUENCE [LARGE SCALE GENOMIC DNA]</scope>
    <source>
        <strain evidence="2 3">TISTR 2346</strain>
    </source>
</reference>
<dbReference type="GO" id="GO:0003700">
    <property type="term" value="F:DNA-binding transcription factor activity"/>
    <property type="evidence" value="ECO:0007669"/>
    <property type="project" value="InterPro"/>
</dbReference>
<dbReference type="Proteomes" id="UP000326979">
    <property type="component" value="Unassembled WGS sequence"/>
</dbReference>
<dbReference type="Gene3D" id="1.10.10.10">
    <property type="entry name" value="Winged helix-like DNA-binding domain superfamily/Winged helix DNA-binding domain"/>
    <property type="match status" value="1"/>
</dbReference>
<comment type="caution">
    <text evidence="2">The sequence shown here is derived from an EMBL/GenBank/DDBJ whole genome shotgun (WGS) entry which is preliminary data.</text>
</comment>
<evidence type="ECO:0000313" key="2">
    <source>
        <dbReference type="EMBL" id="MPY42897.1"/>
    </source>
</evidence>
<feature type="domain" description="HTH marR-type" evidence="1">
    <location>
        <begin position="14"/>
        <end position="150"/>
    </location>
</feature>
<dbReference type="SUPFAM" id="SSF46785">
    <property type="entry name" value="Winged helix' DNA-binding domain"/>
    <property type="match status" value="1"/>
</dbReference>
<evidence type="ECO:0000313" key="3">
    <source>
        <dbReference type="Proteomes" id="UP000326979"/>
    </source>
</evidence>
<name>A0A5N8W5Y8_9ACTN</name>
<dbReference type="RefSeq" id="WP_152787610.1">
    <property type="nucleotide sequence ID" value="NZ_BAABEQ010000035.1"/>
</dbReference>
<keyword evidence="3" id="KW-1185">Reference proteome</keyword>
<proteinExistence type="predicted"/>
<dbReference type="PANTHER" id="PTHR33164:SF99">
    <property type="entry name" value="MARR FAMILY REGULATORY PROTEIN"/>
    <property type="match status" value="1"/>
</dbReference>
<dbReference type="InterPro" id="IPR039422">
    <property type="entry name" value="MarR/SlyA-like"/>
</dbReference>
<dbReference type="GO" id="GO:0006950">
    <property type="term" value="P:response to stress"/>
    <property type="evidence" value="ECO:0007669"/>
    <property type="project" value="TreeGrafter"/>
</dbReference>
<organism evidence="2 3">
    <name type="scientific">Streptomyces phyllanthi</name>
    <dbReference type="NCBI Taxonomy" id="1803180"/>
    <lineage>
        <taxon>Bacteria</taxon>
        <taxon>Bacillati</taxon>
        <taxon>Actinomycetota</taxon>
        <taxon>Actinomycetes</taxon>
        <taxon>Kitasatosporales</taxon>
        <taxon>Streptomycetaceae</taxon>
        <taxon>Streptomyces</taxon>
    </lineage>
</organism>
<protein>
    <submittedName>
        <fullName evidence="2">Winged helix-turn-helix transcriptional regulator</fullName>
    </submittedName>
</protein>
<dbReference type="InterPro" id="IPR000835">
    <property type="entry name" value="HTH_MarR-typ"/>
</dbReference>
<dbReference type="SMART" id="SM00347">
    <property type="entry name" value="HTH_MARR"/>
    <property type="match status" value="1"/>
</dbReference>
<accession>A0A5N8W5Y8</accession>
<dbReference type="Pfam" id="PF12802">
    <property type="entry name" value="MarR_2"/>
    <property type="match status" value="1"/>
</dbReference>
<dbReference type="PROSITE" id="PS50995">
    <property type="entry name" value="HTH_MARR_2"/>
    <property type="match status" value="1"/>
</dbReference>